<dbReference type="RefSeq" id="WP_001287558.1">
    <property type="nucleotide sequence ID" value="NZ_JEWH01000005.1"/>
</dbReference>
<dbReference type="InterPro" id="IPR036397">
    <property type="entry name" value="RNaseH_sf"/>
</dbReference>
<dbReference type="Pfam" id="PF01612">
    <property type="entry name" value="DNA_pol_A_exo1"/>
    <property type="match status" value="1"/>
</dbReference>
<dbReference type="CDD" id="cd06141">
    <property type="entry name" value="WRN_exo"/>
    <property type="match status" value="1"/>
</dbReference>
<keyword evidence="2" id="KW-0269">Exonuclease</keyword>
<proteinExistence type="predicted"/>
<evidence type="ECO:0000313" key="3">
    <source>
        <dbReference type="Proteomes" id="UP000020595"/>
    </source>
</evidence>
<dbReference type="PANTHER" id="PTHR47765:SF2">
    <property type="entry name" value="EXONUCLEASE MUT-7 HOMOLOG"/>
    <property type="match status" value="1"/>
</dbReference>
<dbReference type="GO" id="GO:0003676">
    <property type="term" value="F:nucleic acid binding"/>
    <property type="evidence" value="ECO:0007669"/>
    <property type="project" value="InterPro"/>
</dbReference>
<dbReference type="AlphaFoldDB" id="A0A009ITD2"/>
<gene>
    <name evidence="2" type="ORF">J512_0698</name>
</gene>
<protein>
    <submittedName>
        <fullName evidence="2">3'-5' exonuclease family protein</fullName>
    </submittedName>
</protein>
<evidence type="ECO:0000313" key="2">
    <source>
        <dbReference type="EMBL" id="EXB07078.1"/>
    </source>
</evidence>
<sequence length="213" mass="23669">MSEASALLDKTSIQQLPPFENLNHQNIVVIENSEQCKTIEEELRVATFLGFDSESKPTFQVGEVSTGPHLIQLATEHKAYLFHVNSSTLKFLQPILSNPKQIKVGFGLKNDKHIFHKKGIELESCIDLAKGFSHFGFKQQMGVQKAVALLLGQYLAKSKKVGTSNWARKPLTSPQISYAAADAYAALLVFLELKKRKVLPIHISEKIQTALQG</sequence>
<dbReference type="InterPro" id="IPR012337">
    <property type="entry name" value="RNaseH-like_sf"/>
</dbReference>
<accession>A0A009ITD2</accession>
<comment type="caution">
    <text evidence="2">The sequence shown here is derived from an EMBL/GenBank/DDBJ whole genome shotgun (WGS) entry which is preliminary data.</text>
</comment>
<dbReference type="PATRIC" id="fig|1310613.3.peg.666"/>
<evidence type="ECO:0000259" key="1">
    <source>
        <dbReference type="SMART" id="SM00474"/>
    </source>
</evidence>
<keyword evidence="2" id="KW-0378">Hydrolase</keyword>
<keyword evidence="2" id="KW-0540">Nuclease</keyword>
<dbReference type="SUPFAM" id="SSF53098">
    <property type="entry name" value="Ribonuclease H-like"/>
    <property type="match status" value="1"/>
</dbReference>
<feature type="domain" description="3'-5' exonuclease" evidence="1">
    <location>
        <begin position="27"/>
        <end position="198"/>
    </location>
</feature>
<dbReference type="GO" id="GO:0006139">
    <property type="term" value="P:nucleobase-containing compound metabolic process"/>
    <property type="evidence" value="ECO:0007669"/>
    <property type="project" value="InterPro"/>
</dbReference>
<dbReference type="SMART" id="SM00474">
    <property type="entry name" value="35EXOc"/>
    <property type="match status" value="1"/>
</dbReference>
<dbReference type="InterPro" id="IPR002562">
    <property type="entry name" value="3'-5'_exonuclease_dom"/>
</dbReference>
<dbReference type="InterPro" id="IPR052408">
    <property type="entry name" value="Exonuclease_MUT-7-like"/>
</dbReference>
<dbReference type="PANTHER" id="PTHR47765">
    <property type="entry name" value="3'-5' EXONUCLEASE DOMAIN-CONTAINING PROTEIN"/>
    <property type="match status" value="1"/>
</dbReference>
<reference evidence="2 3" key="1">
    <citation type="submission" date="2014-02" db="EMBL/GenBank/DDBJ databases">
        <title>Comparative genomics and transcriptomics to identify genetic mechanisms underlying the emergence of carbapenem resistant Acinetobacter baumannii (CRAb).</title>
        <authorList>
            <person name="Harris A.D."/>
            <person name="Johnson K.J."/>
            <person name="George J."/>
            <person name="Shefchek K."/>
            <person name="Daugherty S.C."/>
            <person name="Parankush S."/>
            <person name="Sadzewicz L."/>
            <person name="Tallon L."/>
            <person name="Sengamalay N."/>
            <person name="Hazen T.H."/>
            <person name="Rasko D.A."/>
        </authorList>
    </citation>
    <scope>NUCLEOTIDE SEQUENCE [LARGE SCALE GENOMIC DNA]</scope>
    <source>
        <strain evidence="2 3">1295743</strain>
    </source>
</reference>
<name>A0A009ITD2_ACIB9</name>
<organism evidence="2 3">
    <name type="scientific">Acinetobacter baumannii (strain 1295743)</name>
    <dbReference type="NCBI Taxonomy" id="1310613"/>
    <lineage>
        <taxon>Bacteria</taxon>
        <taxon>Pseudomonadati</taxon>
        <taxon>Pseudomonadota</taxon>
        <taxon>Gammaproteobacteria</taxon>
        <taxon>Moraxellales</taxon>
        <taxon>Moraxellaceae</taxon>
        <taxon>Acinetobacter</taxon>
        <taxon>Acinetobacter calcoaceticus/baumannii complex</taxon>
    </lineage>
</organism>
<dbReference type="GO" id="GO:0008408">
    <property type="term" value="F:3'-5' exonuclease activity"/>
    <property type="evidence" value="ECO:0007669"/>
    <property type="project" value="InterPro"/>
</dbReference>
<dbReference type="Gene3D" id="3.30.420.10">
    <property type="entry name" value="Ribonuclease H-like superfamily/Ribonuclease H"/>
    <property type="match status" value="1"/>
</dbReference>
<dbReference type="Proteomes" id="UP000020595">
    <property type="component" value="Unassembled WGS sequence"/>
</dbReference>
<dbReference type="EMBL" id="JEWH01000005">
    <property type="protein sequence ID" value="EXB07078.1"/>
    <property type="molecule type" value="Genomic_DNA"/>
</dbReference>